<gene>
    <name evidence="2" type="ORF">POM88_046148</name>
</gene>
<keyword evidence="3" id="KW-1185">Reference proteome</keyword>
<dbReference type="AlphaFoldDB" id="A0AAD8H719"/>
<dbReference type="PANTHER" id="PTHR47481:SF7">
    <property type="entry name" value="CCHC-TYPE DOMAIN-CONTAINING PROTEIN"/>
    <property type="match status" value="1"/>
</dbReference>
<reference evidence="2" key="1">
    <citation type="submission" date="2023-02" db="EMBL/GenBank/DDBJ databases">
        <title>Genome of toxic invasive species Heracleum sosnowskyi carries increased number of genes despite the absence of recent whole-genome duplications.</title>
        <authorList>
            <person name="Schelkunov M."/>
            <person name="Shtratnikova V."/>
            <person name="Makarenko M."/>
            <person name="Klepikova A."/>
            <person name="Omelchenko D."/>
            <person name="Novikova G."/>
            <person name="Obukhova E."/>
            <person name="Bogdanov V."/>
            <person name="Penin A."/>
            <person name="Logacheva M."/>
        </authorList>
    </citation>
    <scope>NUCLEOTIDE SEQUENCE</scope>
    <source>
        <strain evidence="2">Hsosn_3</strain>
        <tissue evidence="2">Leaf</tissue>
    </source>
</reference>
<evidence type="ECO:0000313" key="2">
    <source>
        <dbReference type="EMBL" id="KAK1361674.1"/>
    </source>
</evidence>
<reference evidence="2" key="2">
    <citation type="submission" date="2023-05" db="EMBL/GenBank/DDBJ databases">
        <authorList>
            <person name="Schelkunov M.I."/>
        </authorList>
    </citation>
    <scope>NUCLEOTIDE SEQUENCE</scope>
    <source>
        <strain evidence="2">Hsosn_3</strain>
        <tissue evidence="2">Leaf</tissue>
    </source>
</reference>
<evidence type="ECO:0000313" key="3">
    <source>
        <dbReference type="Proteomes" id="UP001237642"/>
    </source>
</evidence>
<evidence type="ECO:0008006" key="4">
    <source>
        <dbReference type="Google" id="ProtNLM"/>
    </source>
</evidence>
<dbReference type="Pfam" id="PF14223">
    <property type="entry name" value="Retrotran_gag_2"/>
    <property type="match status" value="1"/>
</dbReference>
<name>A0AAD8H719_9APIA</name>
<feature type="region of interest" description="Disordered" evidence="1">
    <location>
        <begin position="1"/>
        <end position="23"/>
    </location>
</feature>
<dbReference type="EMBL" id="JAUIZM010000010">
    <property type="protein sequence ID" value="KAK1361674.1"/>
    <property type="molecule type" value="Genomic_DNA"/>
</dbReference>
<dbReference type="Proteomes" id="UP001237642">
    <property type="component" value="Unassembled WGS sequence"/>
</dbReference>
<organism evidence="2 3">
    <name type="scientific">Heracleum sosnowskyi</name>
    <dbReference type="NCBI Taxonomy" id="360622"/>
    <lineage>
        <taxon>Eukaryota</taxon>
        <taxon>Viridiplantae</taxon>
        <taxon>Streptophyta</taxon>
        <taxon>Embryophyta</taxon>
        <taxon>Tracheophyta</taxon>
        <taxon>Spermatophyta</taxon>
        <taxon>Magnoliopsida</taxon>
        <taxon>eudicotyledons</taxon>
        <taxon>Gunneridae</taxon>
        <taxon>Pentapetalae</taxon>
        <taxon>asterids</taxon>
        <taxon>campanulids</taxon>
        <taxon>Apiales</taxon>
        <taxon>Apiaceae</taxon>
        <taxon>Apioideae</taxon>
        <taxon>apioid superclade</taxon>
        <taxon>Tordylieae</taxon>
        <taxon>Tordyliinae</taxon>
        <taxon>Heracleum</taxon>
    </lineage>
</organism>
<accession>A0AAD8H719</accession>
<comment type="caution">
    <text evidence="2">The sequence shown here is derived from an EMBL/GenBank/DDBJ whole genome shotgun (WGS) entry which is preliminary data.</text>
</comment>
<sequence>MAGDSSSTTTSVSPSAPSLPPSPIPGIPNLAQVAIKLNRSNYLLWKSQLLPILYGTDMLKYMDRIRMLADELSLIQLPLTDRDLIGTVLDGLNLDYDVIVNSVQTMSTPPSFEELYSMLLNREKRLEIYHQPSP</sequence>
<feature type="compositionally biased region" description="Low complexity" evidence="1">
    <location>
        <begin position="1"/>
        <end position="16"/>
    </location>
</feature>
<dbReference type="PANTHER" id="PTHR47481">
    <property type="match status" value="1"/>
</dbReference>
<protein>
    <recommendedName>
        <fullName evidence="4">Retrotransposon Copia-like N-terminal domain-containing protein</fullName>
    </recommendedName>
</protein>
<proteinExistence type="predicted"/>
<evidence type="ECO:0000256" key="1">
    <source>
        <dbReference type="SAM" id="MobiDB-lite"/>
    </source>
</evidence>